<dbReference type="GO" id="GO:0006865">
    <property type="term" value="P:amino acid transport"/>
    <property type="evidence" value="ECO:0007669"/>
    <property type="project" value="TreeGrafter"/>
</dbReference>
<gene>
    <name evidence="6" type="primary">aapJ</name>
    <name evidence="6" type="ordered locus">PAJ_3035</name>
</gene>
<reference evidence="7" key="1">
    <citation type="journal article" date="2012" name="Appl. Microbiol. Biotechnol.">
        <title>The complete genome sequence of Pantoea ananatis AJ13355, an organism with great biotechnological potential.</title>
        <authorList>
            <person name="Hara Y."/>
            <person name="Kadotani N."/>
            <person name="Izui H."/>
            <person name="Katashkina J.I."/>
            <person name="Kuvaeva T.M."/>
            <person name="Andreeva I.G."/>
            <person name="Golubeva L.I."/>
            <person name="Malko D.B."/>
            <person name="Makeev V.J."/>
            <person name="Mashko S.V."/>
            <person name="Kozlov Y.I."/>
        </authorList>
    </citation>
    <scope>NUCLEOTIDE SEQUENCE [LARGE SCALE GENOMIC DNA]</scope>
    <source>
        <strain evidence="7">AJ13355</strain>
    </source>
</reference>
<dbReference type="GeneID" id="57266287"/>
<dbReference type="PROSITE" id="PS01039">
    <property type="entry name" value="SBP_BACTERIAL_3"/>
    <property type="match status" value="1"/>
</dbReference>
<dbReference type="Proteomes" id="UP000006690">
    <property type="component" value="Chromosome"/>
</dbReference>
<dbReference type="SMART" id="SM00062">
    <property type="entry name" value="PBPb"/>
    <property type="match status" value="1"/>
</dbReference>
<dbReference type="InterPro" id="IPR001638">
    <property type="entry name" value="Solute-binding_3/MltF_N"/>
</dbReference>
<dbReference type="InterPro" id="IPR051455">
    <property type="entry name" value="Bact_solute-bind_prot3"/>
</dbReference>
<dbReference type="CDD" id="cd13692">
    <property type="entry name" value="PBP2_BztA"/>
    <property type="match status" value="1"/>
</dbReference>
<comment type="similarity">
    <text evidence="1 4">Belongs to the bacterial solute-binding protein 3 family.</text>
</comment>
<dbReference type="HOGENOM" id="CLU_019602_3_2_6"/>
<organism evidence="6 7">
    <name type="scientific">Pantoea ananatis (strain AJ13355)</name>
    <dbReference type="NCBI Taxonomy" id="932677"/>
    <lineage>
        <taxon>Bacteria</taxon>
        <taxon>Pseudomonadati</taxon>
        <taxon>Pseudomonadota</taxon>
        <taxon>Gammaproteobacteria</taxon>
        <taxon>Enterobacterales</taxon>
        <taxon>Erwiniaceae</taxon>
        <taxon>Pantoea</taxon>
    </lineage>
</organism>
<dbReference type="OrthoDB" id="9807888at2"/>
<dbReference type="GO" id="GO:0030288">
    <property type="term" value="C:outer membrane-bounded periplasmic space"/>
    <property type="evidence" value="ECO:0007669"/>
    <property type="project" value="UniProtKB-ARBA"/>
</dbReference>
<name>A0A0H3L8B9_PANAA</name>
<evidence type="ECO:0000256" key="4">
    <source>
        <dbReference type="RuleBase" id="RU003744"/>
    </source>
</evidence>
<dbReference type="Pfam" id="PF00497">
    <property type="entry name" value="SBP_bac_3"/>
    <property type="match status" value="1"/>
</dbReference>
<dbReference type="InterPro" id="IPR018313">
    <property type="entry name" value="SBP_3_CS"/>
</dbReference>
<dbReference type="eggNOG" id="COG0834">
    <property type="taxonomic scope" value="Bacteria"/>
</dbReference>
<dbReference type="SUPFAM" id="SSF53850">
    <property type="entry name" value="Periplasmic binding protein-like II"/>
    <property type="match status" value="1"/>
</dbReference>
<keyword evidence="2" id="KW-0813">Transport</keyword>
<sequence>MFEHAVIKRIEQHDVLNVGVSLGFKGLSQRDPLNNSWNGFDIDLARAVAISVLGDGGKIHFIPLQSADRFQALRDGVIDLGTFNASVTFQREAEYGINFLHPMLFDGEVLMTPRSNLTEETPQARFTRQRRIAAMRGSTTEENLTRYFDELNLPCEILLFDSPQQARQAYESGECDIYCLDGYLLAGEHHQLTDSSQHLILDDRISLEAMAPAVSASDSQWYIATKWVMRALIEAENLGITQKNILEKSDNPEGYLKTFLYPDVNLCSQLGLQPDFIREIIRKIGNYGEIFERNLGKNSELKQQRRDNKPWAEGGMLWSPLFI</sequence>
<keyword evidence="3" id="KW-0732">Signal</keyword>
<dbReference type="KEGG" id="paj:PAJ_3035"/>
<dbReference type="EMBL" id="AP012032">
    <property type="protein sequence ID" value="BAK13115.1"/>
    <property type="molecule type" value="Genomic_DNA"/>
</dbReference>
<protein>
    <submittedName>
        <fullName evidence="6">General L-amino acid-binding periplasmic protein AapJ</fullName>
    </submittedName>
</protein>
<evidence type="ECO:0000313" key="7">
    <source>
        <dbReference type="Proteomes" id="UP000006690"/>
    </source>
</evidence>
<evidence type="ECO:0000259" key="5">
    <source>
        <dbReference type="SMART" id="SM00062"/>
    </source>
</evidence>
<evidence type="ECO:0000256" key="3">
    <source>
        <dbReference type="ARBA" id="ARBA00022729"/>
    </source>
</evidence>
<dbReference type="RefSeq" id="WP_014594862.1">
    <property type="nucleotide sequence ID" value="NC_017531.2"/>
</dbReference>
<feature type="domain" description="Solute-binding protein family 3/N-terminal" evidence="5">
    <location>
        <begin position="15"/>
        <end position="248"/>
    </location>
</feature>
<dbReference type="PANTHER" id="PTHR30085">
    <property type="entry name" value="AMINO ACID ABC TRANSPORTER PERMEASE"/>
    <property type="match status" value="1"/>
</dbReference>
<dbReference type="PANTHER" id="PTHR30085:SF7">
    <property type="entry name" value="AMINO-ACID ABC TRANSPORTER-BINDING PROTEIN YHDW-RELATED"/>
    <property type="match status" value="1"/>
</dbReference>
<dbReference type="PATRIC" id="fig|553.3.peg.224"/>
<evidence type="ECO:0000256" key="2">
    <source>
        <dbReference type="ARBA" id="ARBA00022448"/>
    </source>
</evidence>
<evidence type="ECO:0000313" key="6">
    <source>
        <dbReference type="EMBL" id="BAK13115.1"/>
    </source>
</evidence>
<dbReference type="AlphaFoldDB" id="A0A0H3L8B9"/>
<proteinExistence type="inferred from homology"/>
<evidence type="ECO:0000256" key="1">
    <source>
        <dbReference type="ARBA" id="ARBA00010333"/>
    </source>
</evidence>
<dbReference type="Gene3D" id="3.40.190.10">
    <property type="entry name" value="Periplasmic binding protein-like II"/>
    <property type="match status" value="2"/>
</dbReference>
<accession>A0A0H3L8B9</accession>